<sequence length="279" mass="31907">MPEGPEVECVKNALQKLVGEKIKKIGLTEQSQKYKKYQGKSKQFEYFIGKTIRKITRYGKYLVWEFDSKKVILNHLGMTGMWYLSNNGEDIKSATHPKLFIETVSGINAVFSDIRNFGQLRIFNNLSEIKKYSPIKDLGIDGLTLPFPTELFIKKLDEKKYVNKQIANILLDQKLVAGIGNIYKSESLHLAKIDPRKIVKNLSLEEKKRLASAISQILQKAVKSGGSSISTYRLPSGEEGSGQQWHQVYRKQYCANCNSKIEKIIQNKRTTYFCPKCQK</sequence>
<dbReference type="PANTHER" id="PTHR22993">
    <property type="entry name" value="FORMAMIDOPYRIMIDINE-DNA GLYCOSYLASE"/>
    <property type="match status" value="1"/>
</dbReference>
<dbReference type="InterPro" id="IPR000214">
    <property type="entry name" value="Znf_DNA_glyclase/AP_lyase"/>
</dbReference>
<dbReference type="GO" id="GO:0008270">
    <property type="term" value="F:zinc ion binding"/>
    <property type="evidence" value="ECO:0007669"/>
    <property type="project" value="UniProtKB-KW"/>
</dbReference>
<keyword evidence="13" id="KW-0511">Multifunctional enzyme</keyword>
<dbReference type="PROSITE" id="PS01242">
    <property type="entry name" value="ZF_FPG_1"/>
    <property type="match status" value="1"/>
</dbReference>
<dbReference type="EMBL" id="CP084166">
    <property type="protein sequence ID" value="UJG39670.1"/>
    <property type="molecule type" value="Genomic_DNA"/>
</dbReference>
<dbReference type="GO" id="GO:0034039">
    <property type="term" value="F:8-oxo-7,8-dihydroguanine DNA N-glycosylase activity"/>
    <property type="evidence" value="ECO:0007669"/>
    <property type="project" value="TreeGrafter"/>
</dbReference>
<dbReference type="InterPro" id="IPR010663">
    <property type="entry name" value="Znf_FPG/IleRS"/>
</dbReference>
<keyword evidence="11" id="KW-0234">DNA repair</keyword>
<dbReference type="NCBIfam" id="TIGR00577">
    <property type="entry name" value="fpg"/>
    <property type="match status" value="1"/>
</dbReference>
<keyword evidence="14 19" id="KW-0326">Glycosidase</keyword>
<keyword evidence="5" id="KW-0479">Metal-binding</keyword>
<dbReference type="InterPro" id="IPR035937">
    <property type="entry name" value="FPG_N"/>
</dbReference>
<organism evidence="19">
    <name type="scientific">Candidatus Heimdallarchaeum aukensis</name>
    <dbReference type="NCBI Taxonomy" id="2876573"/>
    <lineage>
        <taxon>Archaea</taxon>
        <taxon>Promethearchaeati</taxon>
        <taxon>Candidatus Heimdallarchaeota</taxon>
        <taxon>Candidatus Heimdallarchaeia (ex Rinke et al. 2021) (nom. nud.)</taxon>
        <taxon>Candidatus Heimdallarchaeales</taxon>
        <taxon>Candidatus Heimdallarchaeaceae</taxon>
        <taxon>Candidatus Heimdallarchaeum</taxon>
    </lineage>
</organism>
<keyword evidence="10" id="KW-0238">DNA-binding</keyword>
<evidence type="ECO:0000256" key="13">
    <source>
        <dbReference type="ARBA" id="ARBA00023268"/>
    </source>
</evidence>
<keyword evidence="7 16" id="KW-0863">Zinc-finger</keyword>
<evidence type="ECO:0000313" key="19">
    <source>
        <dbReference type="EMBL" id="UJG39670.1"/>
    </source>
</evidence>
<dbReference type="Proteomes" id="UP001201020">
    <property type="component" value="Chromosome"/>
</dbReference>
<dbReference type="InterPro" id="IPR015886">
    <property type="entry name" value="H2TH_FPG"/>
</dbReference>
<dbReference type="Pfam" id="PF06831">
    <property type="entry name" value="H2TH"/>
    <property type="match status" value="1"/>
</dbReference>
<evidence type="ECO:0000256" key="14">
    <source>
        <dbReference type="ARBA" id="ARBA00023295"/>
    </source>
</evidence>
<evidence type="ECO:0000259" key="17">
    <source>
        <dbReference type="PROSITE" id="PS51066"/>
    </source>
</evidence>
<comment type="catalytic activity">
    <reaction evidence="15">
        <text>2'-deoxyribonucleotide-(2'-deoxyribose 5'-phosphate)-2'-deoxyribonucleotide-DNA = a 3'-end 2'-deoxyribonucleotide-(2,3-dehydro-2,3-deoxyribose 5'-phosphate)-DNA + a 5'-end 5'-phospho-2'-deoxyribonucleoside-DNA + H(+)</text>
        <dbReference type="Rhea" id="RHEA:66592"/>
        <dbReference type="Rhea" id="RHEA-COMP:13180"/>
        <dbReference type="Rhea" id="RHEA-COMP:16897"/>
        <dbReference type="Rhea" id="RHEA-COMP:17067"/>
        <dbReference type="ChEBI" id="CHEBI:15378"/>
        <dbReference type="ChEBI" id="CHEBI:136412"/>
        <dbReference type="ChEBI" id="CHEBI:157695"/>
        <dbReference type="ChEBI" id="CHEBI:167181"/>
        <dbReference type="EC" id="4.2.99.18"/>
    </reaction>
</comment>
<comment type="catalytic activity">
    <reaction evidence="1">
        <text>Hydrolysis of DNA containing ring-opened 7-methylguanine residues, releasing 2,6-diamino-4-hydroxy-5-(N-methyl)formamidopyrimidine.</text>
        <dbReference type="EC" id="3.2.2.23"/>
    </reaction>
</comment>
<evidence type="ECO:0000256" key="15">
    <source>
        <dbReference type="ARBA" id="ARBA00044632"/>
    </source>
</evidence>
<evidence type="ECO:0000259" key="18">
    <source>
        <dbReference type="PROSITE" id="PS51068"/>
    </source>
</evidence>
<evidence type="ECO:0000256" key="1">
    <source>
        <dbReference type="ARBA" id="ARBA00001668"/>
    </source>
</evidence>
<dbReference type="SUPFAM" id="SSF46946">
    <property type="entry name" value="S13-like H2TH domain"/>
    <property type="match status" value="1"/>
</dbReference>
<accession>A0A9Y1FJI9</accession>
<dbReference type="SUPFAM" id="SSF81624">
    <property type="entry name" value="N-terminal domain of MutM-like DNA repair proteins"/>
    <property type="match status" value="1"/>
</dbReference>
<dbReference type="EC" id="4.2.99.18" evidence="19"/>
<dbReference type="Pfam" id="PF01149">
    <property type="entry name" value="Fapy_DNA_glyco"/>
    <property type="match status" value="1"/>
</dbReference>
<evidence type="ECO:0000256" key="11">
    <source>
        <dbReference type="ARBA" id="ARBA00023204"/>
    </source>
</evidence>
<evidence type="ECO:0000256" key="16">
    <source>
        <dbReference type="PROSITE-ProRule" id="PRU00391"/>
    </source>
</evidence>
<evidence type="ECO:0000256" key="6">
    <source>
        <dbReference type="ARBA" id="ARBA00022763"/>
    </source>
</evidence>
<evidence type="ECO:0000256" key="8">
    <source>
        <dbReference type="ARBA" id="ARBA00022801"/>
    </source>
</evidence>
<dbReference type="AlphaFoldDB" id="A0A9Y1FJI9"/>
<comment type="subunit">
    <text evidence="4">Monomer.</text>
</comment>
<dbReference type="FunFam" id="1.10.8.50:FF:000003">
    <property type="entry name" value="Formamidopyrimidine-DNA glycosylase"/>
    <property type="match status" value="1"/>
</dbReference>
<comment type="cofactor">
    <cofactor evidence="2">
        <name>Zn(2+)</name>
        <dbReference type="ChEBI" id="CHEBI:29105"/>
    </cofactor>
</comment>
<dbReference type="SMART" id="SM00898">
    <property type="entry name" value="Fapy_DNA_glyco"/>
    <property type="match status" value="1"/>
</dbReference>
<feature type="domain" description="FPG-type" evidence="17">
    <location>
        <begin position="247"/>
        <end position="279"/>
    </location>
</feature>
<dbReference type="InterPro" id="IPR015887">
    <property type="entry name" value="DNA_glyclase_Znf_dom_DNA_BS"/>
</dbReference>
<keyword evidence="12 19" id="KW-0456">Lyase</keyword>
<dbReference type="GO" id="GO:0006284">
    <property type="term" value="P:base-excision repair"/>
    <property type="evidence" value="ECO:0007669"/>
    <property type="project" value="InterPro"/>
</dbReference>
<keyword evidence="6" id="KW-0227">DNA damage</keyword>
<dbReference type="InterPro" id="IPR010979">
    <property type="entry name" value="Ribosomal_uS13-like_H2TH"/>
</dbReference>
<dbReference type="SMART" id="SM01232">
    <property type="entry name" value="H2TH"/>
    <property type="match status" value="1"/>
</dbReference>
<evidence type="ECO:0000256" key="3">
    <source>
        <dbReference type="ARBA" id="ARBA00009409"/>
    </source>
</evidence>
<evidence type="ECO:0000256" key="2">
    <source>
        <dbReference type="ARBA" id="ARBA00001947"/>
    </source>
</evidence>
<dbReference type="NCBIfam" id="NF002211">
    <property type="entry name" value="PRK01103.1"/>
    <property type="match status" value="1"/>
</dbReference>
<dbReference type="PROSITE" id="PS51068">
    <property type="entry name" value="FPG_CAT"/>
    <property type="match status" value="1"/>
</dbReference>
<dbReference type="PANTHER" id="PTHR22993:SF9">
    <property type="entry name" value="FORMAMIDOPYRIMIDINE-DNA GLYCOSYLASE"/>
    <property type="match status" value="1"/>
</dbReference>
<keyword evidence="8 19" id="KW-0378">Hydrolase</keyword>
<comment type="similarity">
    <text evidence="3">Belongs to the FPG family.</text>
</comment>
<dbReference type="InterPro" id="IPR020629">
    <property type="entry name" value="FPG_Glyclase"/>
</dbReference>
<dbReference type="SUPFAM" id="SSF57716">
    <property type="entry name" value="Glucocorticoid receptor-like (DNA-binding domain)"/>
    <property type="match status" value="1"/>
</dbReference>
<evidence type="ECO:0000256" key="10">
    <source>
        <dbReference type="ARBA" id="ARBA00023125"/>
    </source>
</evidence>
<dbReference type="Gene3D" id="3.20.190.10">
    <property type="entry name" value="MutM-like, N-terminal"/>
    <property type="match status" value="1"/>
</dbReference>
<protein>
    <submittedName>
        <fullName evidence="19">Bifunctional DNA-formamidopyrimidine glycosylase/DNA-(Apurinic or apyrimidinic site) lyase</fullName>
        <ecNumber evidence="19">3.2.2.23</ecNumber>
        <ecNumber evidence="19">4.2.99.18</ecNumber>
    </submittedName>
</protein>
<dbReference type="PROSITE" id="PS51066">
    <property type="entry name" value="ZF_FPG_2"/>
    <property type="match status" value="1"/>
</dbReference>
<name>A0A9Y1FJI9_9ARCH</name>
<dbReference type="CDD" id="cd08773">
    <property type="entry name" value="FpgNei_N"/>
    <property type="match status" value="1"/>
</dbReference>
<feature type="domain" description="Formamidopyrimidine-DNA glycosylase catalytic" evidence="18">
    <location>
        <begin position="2"/>
        <end position="118"/>
    </location>
</feature>
<reference evidence="19" key="1">
    <citation type="journal article" date="2022" name="Nat. Microbiol.">
        <title>Unique mobile elements and scalable gene flow at the prokaryote-eukaryote boundary revealed by circularized Asgard archaea genomes.</title>
        <authorList>
            <person name="Wu F."/>
            <person name="Speth D.R."/>
            <person name="Philosof A."/>
            <person name="Cremiere A."/>
            <person name="Narayanan A."/>
            <person name="Barco R.A."/>
            <person name="Connon S.A."/>
            <person name="Amend J.P."/>
            <person name="Antoshechkin I.A."/>
            <person name="Orphan V.J."/>
        </authorList>
    </citation>
    <scope>NUCLEOTIDE SEQUENCE</scope>
    <source>
        <strain evidence="19">PM71</strain>
    </source>
</reference>
<dbReference type="InterPro" id="IPR012319">
    <property type="entry name" value="FPG_cat"/>
</dbReference>
<proteinExistence type="inferred from homology"/>
<dbReference type="GO" id="GO:0003684">
    <property type="term" value="F:damaged DNA binding"/>
    <property type="evidence" value="ECO:0007669"/>
    <property type="project" value="InterPro"/>
</dbReference>
<dbReference type="EC" id="3.2.2.23" evidence="19"/>
<evidence type="ECO:0000256" key="12">
    <source>
        <dbReference type="ARBA" id="ARBA00023239"/>
    </source>
</evidence>
<evidence type="ECO:0000256" key="9">
    <source>
        <dbReference type="ARBA" id="ARBA00022833"/>
    </source>
</evidence>
<keyword evidence="9" id="KW-0862">Zinc</keyword>
<dbReference type="Gene3D" id="1.10.8.50">
    <property type="match status" value="1"/>
</dbReference>
<gene>
    <name evidence="19" type="primary">mutM</name>
    <name evidence="19" type="ORF">K9W45_07310</name>
</gene>
<evidence type="ECO:0000256" key="7">
    <source>
        <dbReference type="ARBA" id="ARBA00022771"/>
    </source>
</evidence>
<evidence type="ECO:0000256" key="5">
    <source>
        <dbReference type="ARBA" id="ARBA00022723"/>
    </source>
</evidence>
<dbReference type="Pfam" id="PF06827">
    <property type="entry name" value="zf-FPG_IleRS"/>
    <property type="match status" value="1"/>
</dbReference>
<evidence type="ECO:0000256" key="4">
    <source>
        <dbReference type="ARBA" id="ARBA00011245"/>
    </source>
</evidence>
<dbReference type="GO" id="GO:0140078">
    <property type="term" value="F:class I DNA-(apurinic or apyrimidinic site) endonuclease activity"/>
    <property type="evidence" value="ECO:0007669"/>
    <property type="project" value="UniProtKB-EC"/>
</dbReference>